<protein>
    <submittedName>
        <fullName evidence="1">Uncharacterized protein</fullName>
    </submittedName>
</protein>
<dbReference type="Proteomes" id="UP000499080">
    <property type="component" value="Unassembled WGS sequence"/>
</dbReference>
<name>A0A4Y2BQK2_ARAVE</name>
<dbReference type="AlphaFoldDB" id="A0A4Y2BQK2"/>
<proteinExistence type="predicted"/>
<accession>A0A4Y2BQK2</accession>
<sequence length="156" mass="17876">MAHQSKWNDGYPDRLDIQPSPPHRYNSHRFFALTTVLAWSDRKSKSSHSRALHSKRMAWWHSTSFYFFLTHPFRQVIQGFSRNASPSPTGHSDTLLHPALKPRTLACSDFSIARKPPHVSAHYPLYKAGLIQGVMICTGHTSAFMDRQSKWSGWIS</sequence>
<evidence type="ECO:0000313" key="2">
    <source>
        <dbReference type="Proteomes" id="UP000499080"/>
    </source>
</evidence>
<comment type="caution">
    <text evidence="1">The sequence shown here is derived from an EMBL/GenBank/DDBJ whole genome shotgun (WGS) entry which is preliminary data.</text>
</comment>
<organism evidence="1 2">
    <name type="scientific">Araneus ventricosus</name>
    <name type="common">Orbweaver spider</name>
    <name type="synonym">Epeira ventricosa</name>
    <dbReference type="NCBI Taxonomy" id="182803"/>
    <lineage>
        <taxon>Eukaryota</taxon>
        <taxon>Metazoa</taxon>
        <taxon>Ecdysozoa</taxon>
        <taxon>Arthropoda</taxon>
        <taxon>Chelicerata</taxon>
        <taxon>Arachnida</taxon>
        <taxon>Araneae</taxon>
        <taxon>Araneomorphae</taxon>
        <taxon>Entelegynae</taxon>
        <taxon>Araneoidea</taxon>
        <taxon>Araneidae</taxon>
        <taxon>Araneus</taxon>
    </lineage>
</organism>
<dbReference type="EMBL" id="BGPR01160475">
    <property type="protein sequence ID" value="GBL93987.1"/>
    <property type="molecule type" value="Genomic_DNA"/>
</dbReference>
<evidence type="ECO:0000313" key="1">
    <source>
        <dbReference type="EMBL" id="GBL93987.1"/>
    </source>
</evidence>
<gene>
    <name evidence="1" type="ORF">AVEN_222900_1</name>
</gene>
<keyword evidence="2" id="KW-1185">Reference proteome</keyword>
<reference evidence="1 2" key="1">
    <citation type="journal article" date="2019" name="Sci. Rep.">
        <title>Orb-weaving spider Araneus ventricosus genome elucidates the spidroin gene catalogue.</title>
        <authorList>
            <person name="Kono N."/>
            <person name="Nakamura H."/>
            <person name="Ohtoshi R."/>
            <person name="Moran D.A.P."/>
            <person name="Shinohara A."/>
            <person name="Yoshida Y."/>
            <person name="Fujiwara M."/>
            <person name="Mori M."/>
            <person name="Tomita M."/>
            <person name="Arakawa K."/>
        </authorList>
    </citation>
    <scope>NUCLEOTIDE SEQUENCE [LARGE SCALE GENOMIC DNA]</scope>
</reference>